<dbReference type="InterPro" id="IPR010978">
    <property type="entry name" value="tRNA-bd_arm"/>
</dbReference>
<feature type="coiled-coil region" evidence="12">
    <location>
        <begin position="887"/>
        <end position="947"/>
    </location>
</feature>
<dbReference type="FunFam" id="3.90.740.10:FF:000015">
    <property type="entry name" value="Valine--tRNA ligase"/>
    <property type="match status" value="1"/>
</dbReference>
<dbReference type="Pfam" id="PF08264">
    <property type="entry name" value="Anticodon_1"/>
    <property type="match status" value="1"/>
</dbReference>
<dbReference type="Gene3D" id="1.10.730.10">
    <property type="entry name" value="Isoleucyl-tRNA Synthetase, Domain 1"/>
    <property type="match status" value="1"/>
</dbReference>
<evidence type="ECO:0000256" key="6">
    <source>
        <dbReference type="ARBA" id="ARBA00022840"/>
    </source>
</evidence>
<keyword evidence="4 12" id="KW-0436">Ligase</keyword>
<dbReference type="GO" id="GO:0002161">
    <property type="term" value="F:aminoacyl-tRNA deacylase activity"/>
    <property type="evidence" value="ECO:0007669"/>
    <property type="project" value="InterPro"/>
</dbReference>
<dbReference type="Pfam" id="PF00133">
    <property type="entry name" value="tRNA-synt_1"/>
    <property type="match status" value="1"/>
</dbReference>
<reference evidence="16 17" key="1">
    <citation type="submission" date="2015-05" db="EMBL/GenBank/DDBJ databases">
        <title>Genome sequencing and analysis of members of genus Stenotrophomonas.</title>
        <authorList>
            <person name="Patil P.P."/>
            <person name="Midha S."/>
            <person name="Patil P.B."/>
        </authorList>
    </citation>
    <scope>NUCLEOTIDE SEQUENCE [LARGE SCALE GENOMIC DNA]</scope>
    <source>
        <strain evidence="16 17">DSM 18941</strain>
    </source>
</reference>
<evidence type="ECO:0000259" key="15">
    <source>
        <dbReference type="Pfam" id="PF10458"/>
    </source>
</evidence>
<keyword evidence="17" id="KW-1185">Reference proteome</keyword>
<dbReference type="EC" id="6.1.1.9" evidence="12"/>
<keyword evidence="5 12" id="KW-0547">Nucleotide-binding</keyword>
<dbReference type="AlphaFoldDB" id="A0A0R0CSX3"/>
<feature type="short sequence motif" description="'KMSKS' region" evidence="12">
    <location>
        <begin position="550"/>
        <end position="554"/>
    </location>
</feature>
<dbReference type="Proteomes" id="UP000051863">
    <property type="component" value="Unassembled WGS sequence"/>
</dbReference>
<dbReference type="SUPFAM" id="SSF50677">
    <property type="entry name" value="ValRS/IleRS/LeuRS editing domain"/>
    <property type="match status" value="1"/>
</dbReference>
<dbReference type="SUPFAM" id="SSF46589">
    <property type="entry name" value="tRNA-binding arm"/>
    <property type="match status" value="1"/>
</dbReference>
<feature type="short sequence motif" description="'HIGH' region" evidence="12">
    <location>
        <begin position="43"/>
        <end position="53"/>
    </location>
</feature>
<dbReference type="InterPro" id="IPR037118">
    <property type="entry name" value="Val-tRNA_synth_C_sf"/>
</dbReference>
<dbReference type="InterPro" id="IPR019499">
    <property type="entry name" value="Val-tRNA_synth_tRNA-bd"/>
</dbReference>
<dbReference type="InterPro" id="IPR002303">
    <property type="entry name" value="Valyl-tRNA_ligase"/>
</dbReference>
<comment type="subcellular location">
    <subcellularLocation>
        <location evidence="1 12">Cytoplasm</location>
    </subcellularLocation>
</comment>
<feature type="domain" description="Valyl-tRNA synthetase tRNA-binding arm" evidence="15">
    <location>
        <begin position="889"/>
        <end position="951"/>
    </location>
</feature>
<dbReference type="Pfam" id="PF10458">
    <property type="entry name" value="Val_tRNA-synt_C"/>
    <property type="match status" value="1"/>
</dbReference>
<dbReference type="NCBIfam" id="NF004349">
    <property type="entry name" value="PRK05729.1"/>
    <property type="match status" value="1"/>
</dbReference>
<keyword evidence="9 12" id="KW-0030">Aminoacyl-tRNA synthetase</keyword>
<evidence type="ECO:0000256" key="7">
    <source>
        <dbReference type="ARBA" id="ARBA00022917"/>
    </source>
</evidence>
<dbReference type="InterPro" id="IPR009080">
    <property type="entry name" value="tRNAsynth_Ia_anticodon-bd"/>
</dbReference>
<accession>A0A0R0CSX3</accession>
<dbReference type="GO" id="GO:0004832">
    <property type="term" value="F:valine-tRNA ligase activity"/>
    <property type="evidence" value="ECO:0007669"/>
    <property type="project" value="UniProtKB-UniRule"/>
</dbReference>
<keyword evidence="7 12" id="KW-0648">Protein biosynthesis</keyword>
<name>A0A0R0CSX3_9GAMM</name>
<feature type="domain" description="Aminoacyl-tRNA synthetase class Ia" evidence="13">
    <location>
        <begin position="17"/>
        <end position="627"/>
    </location>
</feature>
<comment type="similarity">
    <text evidence="11 12">Belongs to the class-I aminoacyl-tRNA synthetase family. ValS type 1 subfamily.</text>
</comment>
<dbReference type="InterPro" id="IPR033705">
    <property type="entry name" value="Anticodon_Ia_Val"/>
</dbReference>
<dbReference type="RefSeq" id="WP_057627320.1">
    <property type="nucleotide sequence ID" value="NZ_LDJJ01000017.1"/>
</dbReference>
<dbReference type="FunFam" id="1.10.287.380:FF:000001">
    <property type="entry name" value="Valine--tRNA ligase"/>
    <property type="match status" value="1"/>
</dbReference>
<dbReference type="Gene3D" id="3.90.740.10">
    <property type="entry name" value="Valyl/Leucyl/Isoleucyl-tRNA synthetase, editing domain"/>
    <property type="match status" value="2"/>
</dbReference>
<dbReference type="GO" id="GO:0005524">
    <property type="term" value="F:ATP binding"/>
    <property type="evidence" value="ECO:0007669"/>
    <property type="project" value="UniProtKB-UniRule"/>
</dbReference>
<sequence length="951" mass="106805">MTQLASSYDPKSFETALYESWEKAGLFKPSGKGEPYTILLPPPNVTGTLHMGHAFQQTLMDALIRYHRMRGYDTLWQVGTDHAGIATEMVVSRNLALEGKGETRDSLGRDGFIGKVWEWKAHSGNVIEGQMRRLGTSADWSRSTFTMDPGPSEAVIESFIRWHEQGLIYRGQRLVNWDPVLKTAISDLEVESVEEDGFMWSIAYALNDGASYEHIEVDADGNETLRETRNYLVVATTRPETLLGDTAVMVHPEDSRYAHLIGKSVTLPLTGRSVPVIGDDYVDKAFGTGVVKVTPAHDFNDYQVGVRHSLPMINLFTTTATLNENAPEQYRGLDRYDARKMILAELEDLGILVETKAHKLQVPRGDRTGQVIEPYLTDQWFVKMDGLAKRGLELVENGSIKFVPGNWINTYRHWMENIQDWCISRQLWWGHRIPAWFDEAGNCYVGRNEAEARAKAALGDDVVLTQDSDVLETWFSSQLWPFSTLGWPNEAAMAERGFDRYLPSNVLVTGFDIIFFWVARMIMATDSFTGQIPFKDVYMTGLIRDGQGQKMSKSKGNVLDPLDIIDGITIDDLVAKRTHGLMQPKMAEKIEKATRKEFPDGILAHGADALRFTIAALATHGRDIKFDMSRAEGYKNFCNKLWNASRFTLMNTEGFVLPSPTGRGAGGEGMPAAKTDAEKWILARLAKVSAEAQQHFADYRFDLLSQALYEFVWNEFCDWFLELTKPALNGDNAEDAASTRHTLLYVLEAVLRLLHPLTPFVTEQLWQQVAPRLGITDASLSLRAYPTAAEFAGDYAQAEVDVEWFKVMVSALRRVRSELNVPPSKQVRLLLQGGQDADRARVERFASQLRFLLKLESIDWLAANAVTPPAAAAIVGELKLLVPLEGLVDLDAERARLDKEITRVSSEKEKSETKLSKFTDKVPAAVVEQERVRLLDWNSQLAGLQEQRAKL</sequence>
<dbReference type="CDD" id="cd07962">
    <property type="entry name" value="Anticodon_Ia_Val"/>
    <property type="match status" value="1"/>
</dbReference>
<protein>
    <recommendedName>
        <fullName evidence="12">Valine--tRNA ligase</fullName>
        <ecNumber evidence="12">6.1.1.9</ecNumber>
    </recommendedName>
    <alternativeName>
        <fullName evidence="12">Valyl-tRNA synthetase</fullName>
        <shortName evidence="12">ValRS</shortName>
    </alternativeName>
</protein>
<dbReference type="FunFam" id="3.40.50.620:FF:000032">
    <property type="entry name" value="Valine--tRNA ligase"/>
    <property type="match status" value="1"/>
</dbReference>
<evidence type="ECO:0000256" key="9">
    <source>
        <dbReference type="ARBA" id="ARBA00023146"/>
    </source>
</evidence>
<dbReference type="PATRIC" id="fig|405446.3.peg.522"/>
<evidence type="ECO:0000256" key="3">
    <source>
        <dbReference type="ARBA" id="ARBA00022490"/>
    </source>
</evidence>
<dbReference type="GO" id="GO:0006438">
    <property type="term" value="P:valyl-tRNA aminoacylation"/>
    <property type="evidence" value="ECO:0007669"/>
    <property type="project" value="UniProtKB-UniRule"/>
</dbReference>
<keyword evidence="8 12" id="KW-0175">Coiled coil</keyword>
<comment type="subunit">
    <text evidence="2 12">Monomer.</text>
</comment>
<dbReference type="SUPFAM" id="SSF47323">
    <property type="entry name" value="Anticodon-binding domain of a subclass of class I aminoacyl-tRNA synthetases"/>
    <property type="match status" value="1"/>
</dbReference>
<dbReference type="PANTHER" id="PTHR11946">
    <property type="entry name" value="VALYL-TRNA SYNTHETASES"/>
    <property type="match status" value="1"/>
</dbReference>
<keyword evidence="3 12" id="KW-0963">Cytoplasm</keyword>
<evidence type="ECO:0000256" key="1">
    <source>
        <dbReference type="ARBA" id="ARBA00004496"/>
    </source>
</evidence>
<dbReference type="PANTHER" id="PTHR11946:SF93">
    <property type="entry name" value="VALINE--TRNA LIGASE, CHLOROPLASTIC_MITOCHONDRIAL 2"/>
    <property type="match status" value="1"/>
</dbReference>
<comment type="function">
    <text evidence="12">Catalyzes the attachment of valine to tRNA(Val). As ValRS can inadvertently accommodate and process structurally similar amino acids such as threonine, to avoid such errors, it has a 'posttransfer' editing activity that hydrolyzes mischarged Thr-tRNA(Val) in a tRNA-dependent manner.</text>
</comment>
<gene>
    <name evidence="12" type="primary">valS</name>
    <name evidence="16" type="ORF">ABB27_05970</name>
</gene>
<comment type="caution">
    <text evidence="16">The sequence shown here is derived from an EMBL/GenBank/DDBJ whole genome shotgun (WGS) entry which is preliminary data.</text>
</comment>
<dbReference type="PRINTS" id="PR00986">
    <property type="entry name" value="TRNASYNTHVAL"/>
</dbReference>
<dbReference type="OrthoDB" id="9810365at2"/>
<evidence type="ECO:0000313" key="17">
    <source>
        <dbReference type="Proteomes" id="UP000051863"/>
    </source>
</evidence>
<dbReference type="EMBL" id="LDJJ01000017">
    <property type="protein sequence ID" value="KRG69402.1"/>
    <property type="molecule type" value="Genomic_DNA"/>
</dbReference>
<dbReference type="InterPro" id="IPR014729">
    <property type="entry name" value="Rossmann-like_a/b/a_fold"/>
</dbReference>
<evidence type="ECO:0000256" key="4">
    <source>
        <dbReference type="ARBA" id="ARBA00022598"/>
    </source>
</evidence>
<dbReference type="HAMAP" id="MF_02004">
    <property type="entry name" value="Val_tRNA_synth_type1"/>
    <property type="match status" value="1"/>
</dbReference>
<comment type="domain">
    <text evidence="12">The C-terminal coiled-coil domain is crucial for aminoacylation activity.</text>
</comment>
<dbReference type="FunFam" id="3.40.50.620:FF:000098">
    <property type="entry name" value="Valine--tRNA ligase"/>
    <property type="match status" value="1"/>
</dbReference>
<evidence type="ECO:0000256" key="12">
    <source>
        <dbReference type="HAMAP-Rule" id="MF_02004"/>
    </source>
</evidence>
<evidence type="ECO:0000256" key="11">
    <source>
        <dbReference type="ARBA" id="ARBA00060830"/>
    </source>
</evidence>
<evidence type="ECO:0000256" key="2">
    <source>
        <dbReference type="ARBA" id="ARBA00011245"/>
    </source>
</evidence>
<dbReference type="InterPro" id="IPR002300">
    <property type="entry name" value="aa-tRNA-synth_Ia"/>
</dbReference>
<evidence type="ECO:0000259" key="13">
    <source>
        <dbReference type="Pfam" id="PF00133"/>
    </source>
</evidence>
<feature type="binding site" evidence="12">
    <location>
        <position position="553"/>
    </location>
    <ligand>
        <name>ATP</name>
        <dbReference type="ChEBI" id="CHEBI:30616"/>
    </ligand>
</feature>
<evidence type="ECO:0000259" key="14">
    <source>
        <dbReference type="Pfam" id="PF08264"/>
    </source>
</evidence>
<evidence type="ECO:0000313" key="16">
    <source>
        <dbReference type="EMBL" id="KRG69402.1"/>
    </source>
</evidence>
<dbReference type="NCBIfam" id="TIGR00422">
    <property type="entry name" value="valS"/>
    <property type="match status" value="1"/>
</dbReference>
<dbReference type="CDD" id="cd00817">
    <property type="entry name" value="ValRS_core"/>
    <property type="match status" value="1"/>
</dbReference>
<dbReference type="InterPro" id="IPR013155">
    <property type="entry name" value="M/V/L/I-tRNA-synth_anticd-bd"/>
</dbReference>
<keyword evidence="6 12" id="KW-0067">ATP-binding</keyword>
<evidence type="ECO:0000256" key="8">
    <source>
        <dbReference type="ARBA" id="ARBA00023054"/>
    </source>
</evidence>
<dbReference type="SUPFAM" id="SSF52374">
    <property type="entry name" value="Nucleotidylyl transferase"/>
    <property type="match status" value="1"/>
</dbReference>
<proteinExistence type="inferred from homology"/>
<dbReference type="InterPro" id="IPR009008">
    <property type="entry name" value="Val/Leu/Ile-tRNA-synth_edit"/>
</dbReference>
<comment type="catalytic activity">
    <reaction evidence="10 12">
        <text>tRNA(Val) + L-valine + ATP = L-valyl-tRNA(Val) + AMP + diphosphate</text>
        <dbReference type="Rhea" id="RHEA:10704"/>
        <dbReference type="Rhea" id="RHEA-COMP:9672"/>
        <dbReference type="Rhea" id="RHEA-COMP:9708"/>
        <dbReference type="ChEBI" id="CHEBI:30616"/>
        <dbReference type="ChEBI" id="CHEBI:33019"/>
        <dbReference type="ChEBI" id="CHEBI:57762"/>
        <dbReference type="ChEBI" id="CHEBI:78442"/>
        <dbReference type="ChEBI" id="CHEBI:78537"/>
        <dbReference type="ChEBI" id="CHEBI:456215"/>
        <dbReference type="EC" id="6.1.1.9"/>
    </reaction>
</comment>
<evidence type="ECO:0000256" key="10">
    <source>
        <dbReference type="ARBA" id="ARBA00047552"/>
    </source>
</evidence>
<dbReference type="InterPro" id="IPR001412">
    <property type="entry name" value="aa-tRNA-synth_I_CS"/>
</dbReference>
<dbReference type="GO" id="GO:0005829">
    <property type="term" value="C:cytosol"/>
    <property type="evidence" value="ECO:0007669"/>
    <property type="project" value="TreeGrafter"/>
</dbReference>
<evidence type="ECO:0000256" key="5">
    <source>
        <dbReference type="ARBA" id="ARBA00022741"/>
    </source>
</evidence>
<feature type="domain" description="Methionyl/Valyl/Leucyl/Isoleucyl-tRNA synthetase anticodon-binding" evidence="14">
    <location>
        <begin position="678"/>
        <end position="829"/>
    </location>
</feature>
<dbReference type="Gene3D" id="1.10.287.380">
    <property type="entry name" value="Valyl-tRNA synthetase, C-terminal domain"/>
    <property type="match status" value="1"/>
</dbReference>
<dbReference type="Gene3D" id="3.40.50.620">
    <property type="entry name" value="HUPs"/>
    <property type="match status" value="2"/>
</dbReference>
<comment type="domain">
    <text evidence="12">ValRS has two distinct active sites: one for aminoacylation and one for editing. The misactivated threonine is translocated from the active site to the editing site.</text>
</comment>
<dbReference type="PROSITE" id="PS00178">
    <property type="entry name" value="AA_TRNA_LIGASE_I"/>
    <property type="match status" value="1"/>
</dbReference>
<organism evidence="16 17">
    <name type="scientific">Stenotrophomonas terrae</name>
    <dbReference type="NCBI Taxonomy" id="405446"/>
    <lineage>
        <taxon>Bacteria</taxon>
        <taxon>Pseudomonadati</taxon>
        <taxon>Pseudomonadota</taxon>
        <taxon>Gammaproteobacteria</taxon>
        <taxon>Lysobacterales</taxon>
        <taxon>Lysobacteraceae</taxon>
        <taxon>Stenotrophomonas</taxon>
    </lineage>
</organism>